<proteinExistence type="predicted"/>
<evidence type="ECO:0008006" key="5">
    <source>
        <dbReference type="Google" id="ProtNLM"/>
    </source>
</evidence>
<feature type="chain" id="PRO_5012191437" description="FAR1 domain-containing protein" evidence="2">
    <location>
        <begin position="19"/>
        <end position="684"/>
    </location>
</feature>
<organism evidence="3 4">
    <name type="scientific">Absidia repens</name>
    <dbReference type="NCBI Taxonomy" id="90262"/>
    <lineage>
        <taxon>Eukaryota</taxon>
        <taxon>Fungi</taxon>
        <taxon>Fungi incertae sedis</taxon>
        <taxon>Mucoromycota</taxon>
        <taxon>Mucoromycotina</taxon>
        <taxon>Mucoromycetes</taxon>
        <taxon>Mucorales</taxon>
        <taxon>Cunninghamellaceae</taxon>
        <taxon>Absidia</taxon>
    </lineage>
</organism>
<evidence type="ECO:0000256" key="1">
    <source>
        <dbReference type="SAM" id="MobiDB-lite"/>
    </source>
</evidence>
<dbReference type="EMBL" id="MCGE01000004">
    <property type="protein sequence ID" value="ORZ22295.1"/>
    <property type="molecule type" value="Genomic_DNA"/>
</dbReference>
<gene>
    <name evidence="3" type="ORF">BCR42DRAFT_405876</name>
</gene>
<feature type="compositionally biased region" description="Polar residues" evidence="1">
    <location>
        <begin position="488"/>
        <end position="514"/>
    </location>
</feature>
<feature type="compositionally biased region" description="Low complexity" evidence="1">
    <location>
        <begin position="258"/>
        <end position="268"/>
    </location>
</feature>
<keyword evidence="4" id="KW-1185">Reference proteome</keyword>
<comment type="caution">
    <text evidence="3">The sequence shown here is derived from an EMBL/GenBank/DDBJ whole genome shotgun (WGS) entry which is preliminary data.</text>
</comment>
<feature type="region of interest" description="Disordered" evidence="1">
    <location>
        <begin position="198"/>
        <end position="289"/>
    </location>
</feature>
<feature type="region of interest" description="Disordered" evidence="1">
    <location>
        <begin position="467"/>
        <end position="598"/>
    </location>
</feature>
<dbReference type="OrthoDB" id="5573160at2759"/>
<accession>A0A1X2IU20</accession>
<feature type="compositionally biased region" description="Low complexity" evidence="1">
    <location>
        <begin position="610"/>
        <end position="640"/>
    </location>
</feature>
<dbReference type="AlphaFoldDB" id="A0A1X2IU20"/>
<reference evidence="3 4" key="1">
    <citation type="submission" date="2016-07" db="EMBL/GenBank/DDBJ databases">
        <title>Pervasive Adenine N6-methylation of Active Genes in Fungi.</title>
        <authorList>
            <consortium name="DOE Joint Genome Institute"/>
            <person name="Mondo S.J."/>
            <person name="Dannebaum R.O."/>
            <person name="Kuo R.C."/>
            <person name="Labutti K."/>
            <person name="Haridas S."/>
            <person name="Kuo A."/>
            <person name="Salamov A."/>
            <person name="Ahrendt S.R."/>
            <person name="Lipzen A."/>
            <person name="Sullivan W."/>
            <person name="Andreopoulos W.B."/>
            <person name="Clum A."/>
            <person name="Lindquist E."/>
            <person name="Daum C."/>
            <person name="Ramamoorthy G.K."/>
            <person name="Gryganskyi A."/>
            <person name="Culley D."/>
            <person name="Magnuson J.K."/>
            <person name="James T.Y."/>
            <person name="O'Malley M.A."/>
            <person name="Stajich J.E."/>
            <person name="Spatafora J.W."/>
            <person name="Visel A."/>
            <person name="Grigoriev I.V."/>
        </authorList>
    </citation>
    <scope>NUCLEOTIDE SEQUENCE [LARGE SCALE GENOMIC DNA]</scope>
    <source>
        <strain evidence="3 4">NRRL 1336</strain>
    </source>
</reference>
<keyword evidence="2" id="KW-0732">Signal</keyword>
<dbReference type="STRING" id="90262.A0A1X2IU20"/>
<feature type="signal peptide" evidence="2">
    <location>
        <begin position="1"/>
        <end position="18"/>
    </location>
</feature>
<feature type="compositionally biased region" description="Polar residues" evidence="1">
    <location>
        <begin position="543"/>
        <end position="565"/>
    </location>
</feature>
<feature type="region of interest" description="Disordered" evidence="1">
    <location>
        <begin position="610"/>
        <end position="684"/>
    </location>
</feature>
<evidence type="ECO:0000256" key="2">
    <source>
        <dbReference type="SAM" id="SignalP"/>
    </source>
</evidence>
<feature type="compositionally biased region" description="Low complexity" evidence="1">
    <location>
        <begin position="648"/>
        <end position="668"/>
    </location>
</feature>
<feature type="compositionally biased region" description="Polar residues" evidence="1">
    <location>
        <begin position="586"/>
        <end position="598"/>
    </location>
</feature>
<protein>
    <recommendedName>
        <fullName evidence="5">FAR1 domain-containing protein</fullName>
    </recommendedName>
</protein>
<evidence type="ECO:0000313" key="4">
    <source>
        <dbReference type="Proteomes" id="UP000193560"/>
    </source>
</evidence>
<sequence>MSFLLFLSVVTQNIYVYCSREGLPDSQRNPKSNPQRKRPSKRCDCRWRVVLYENSAPGEKKGGSNSIWQFRKSQNPAASKHNHELMRPEEIDKGWPSDMLDLICELARQRLPTQEIRSRVKSQFASITWNERRFYNRLSDERQKIKCREAEQRARHLTGIWTKICMAAAGHEELADFVEDDIIKLLHSVCKSSNIDESSLTVPSSLSSSTTNIASSTDVSASSATNSTTATATDPTTQNTTLFTRFVDQSPENPQQSKQPKPSAIAKAKAPEPHDKTTANTNKPIEPPKGCIMVDIPQHSYFVKIHTQRAGSIGQVSIAPPSASTTTSAPSIDTIEAMIRNPRRTRSPSTDVMGGNARKTPRKGKSRQPSTSLAPSSMGLDNAIGNPLQRLHNHPGIAAHQQQHRPPHPLSVIANESTMHPPPPETTTFIYSHFDAQGMPLDTTSLSPYVPFQNTYNISTNSGGFASDMSFQFDPPSPTPIGSTSSGNEQGRSANDNTSHNNEPTIHPALQSNPMAHHERQRHHPLQPKLDTHHHQNHHSSSTAPSGMTIETSAPHSRQLYSTTMRHSDGSVKLTQQQQHQQQHHGNSPTGTGTSNLAPQQYASSFVHAYSPTTSSSQSTASSFHAHHTPTQQHQHQQHQSTDQVLGTSPSSTQQQHQHSLHHQNSQTGQGLMARKESSSSLGN</sequence>
<evidence type="ECO:0000313" key="3">
    <source>
        <dbReference type="EMBL" id="ORZ22295.1"/>
    </source>
</evidence>
<feature type="compositionally biased region" description="Low complexity" evidence="1">
    <location>
        <begin position="198"/>
        <end position="241"/>
    </location>
</feature>
<feature type="region of interest" description="Disordered" evidence="1">
    <location>
        <begin position="340"/>
        <end position="391"/>
    </location>
</feature>
<name>A0A1X2IU20_9FUNG</name>
<feature type="compositionally biased region" description="Low complexity" evidence="1">
    <location>
        <begin position="576"/>
        <end position="585"/>
    </location>
</feature>
<dbReference type="Proteomes" id="UP000193560">
    <property type="component" value="Unassembled WGS sequence"/>
</dbReference>